<dbReference type="InterPro" id="IPR029063">
    <property type="entry name" value="SAM-dependent_MTases_sf"/>
</dbReference>
<feature type="compositionally biased region" description="Basic and acidic residues" evidence="6">
    <location>
        <begin position="16"/>
        <end position="118"/>
    </location>
</feature>
<dbReference type="PROSITE" id="PS51686">
    <property type="entry name" value="SAM_MT_RSMB_NOP"/>
    <property type="match status" value="1"/>
</dbReference>
<keyword evidence="9" id="KW-1185">Reference proteome</keyword>
<dbReference type="GO" id="GO:0001510">
    <property type="term" value="P:RNA methylation"/>
    <property type="evidence" value="ECO:0007669"/>
    <property type="project" value="InterPro"/>
</dbReference>
<dbReference type="PANTHER" id="PTHR22807:SF61">
    <property type="entry name" value="NOL1_NOP2_SUN FAMILY PROTEIN _ ANTITERMINATION NUSB DOMAIN-CONTAINING PROTEIN"/>
    <property type="match status" value="1"/>
</dbReference>
<dbReference type="Pfam" id="PF01189">
    <property type="entry name" value="Methyltr_RsmB-F"/>
    <property type="match status" value="2"/>
</dbReference>
<evidence type="ECO:0000256" key="6">
    <source>
        <dbReference type="SAM" id="MobiDB-lite"/>
    </source>
</evidence>
<organism evidence="8 9">
    <name type="scientific">Chlamydomonas incerta</name>
    <dbReference type="NCBI Taxonomy" id="51695"/>
    <lineage>
        <taxon>Eukaryota</taxon>
        <taxon>Viridiplantae</taxon>
        <taxon>Chlorophyta</taxon>
        <taxon>core chlorophytes</taxon>
        <taxon>Chlorophyceae</taxon>
        <taxon>CS clade</taxon>
        <taxon>Chlamydomonadales</taxon>
        <taxon>Chlamydomonadaceae</taxon>
        <taxon>Chlamydomonas</taxon>
    </lineage>
</organism>
<evidence type="ECO:0000256" key="4">
    <source>
        <dbReference type="ARBA" id="ARBA00022884"/>
    </source>
</evidence>
<keyword evidence="4 5" id="KW-0694">RNA-binding</keyword>
<dbReference type="Pfam" id="PF22458">
    <property type="entry name" value="RsmF-B_ferredox"/>
    <property type="match status" value="1"/>
</dbReference>
<feature type="domain" description="SAM-dependent MTase RsmB/NOP-type" evidence="7">
    <location>
        <begin position="402"/>
        <end position="742"/>
    </location>
</feature>
<dbReference type="EMBL" id="JAEHOC010000004">
    <property type="protein sequence ID" value="KAG2442874.1"/>
    <property type="molecule type" value="Genomic_DNA"/>
</dbReference>
<dbReference type="SUPFAM" id="SSF53335">
    <property type="entry name" value="S-adenosyl-L-methionine-dependent methyltransferases"/>
    <property type="match status" value="1"/>
</dbReference>
<feature type="compositionally biased region" description="Basic and acidic residues" evidence="6">
    <location>
        <begin position="136"/>
        <end position="172"/>
    </location>
</feature>
<comment type="similarity">
    <text evidence="5">Belongs to the class I-like SAM-binding methyltransferase superfamily. RsmB/NOP family.</text>
</comment>
<dbReference type="Proteomes" id="UP000650467">
    <property type="component" value="Unassembled WGS sequence"/>
</dbReference>
<feature type="region of interest" description="Disordered" evidence="6">
    <location>
        <begin position="686"/>
        <end position="712"/>
    </location>
</feature>
<evidence type="ECO:0000256" key="3">
    <source>
        <dbReference type="ARBA" id="ARBA00022691"/>
    </source>
</evidence>
<feature type="binding site" evidence="5">
    <location>
        <position position="605"/>
    </location>
    <ligand>
        <name>S-adenosyl-L-methionine</name>
        <dbReference type="ChEBI" id="CHEBI:59789"/>
    </ligand>
</feature>
<feature type="active site" description="Nucleophile" evidence="5">
    <location>
        <position position="658"/>
    </location>
</feature>
<gene>
    <name evidence="8" type="ORF">HXX76_002953</name>
</gene>
<dbReference type="Gene3D" id="3.30.70.1170">
    <property type="entry name" value="Sun protein, domain 3"/>
    <property type="match status" value="1"/>
</dbReference>
<feature type="compositionally biased region" description="Gly residues" evidence="6">
    <location>
        <begin position="121"/>
        <end position="134"/>
    </location>
</feature>
<dbReference type="SUPFAM" id="SSF48013">
    <property type="entry name" value="NusB-like"/>
    <property type="match status" value="1"/>
</dbReference>
<proteinExistence type="inferred from homology"/>
<dbReference type="Gene3D" id="3.40.50.150">
    <property type="entry name" value="Vaccinia Virus protein VP39"/>
    <property type="match status" value="1"/>
</dbReference>
<keyword evidence="1 5" id="KW-0489">Methyltransferase</keyword>
<feature type="region of interest" description="Disordered" evidence="6">
    <location>
        <begin position="204"/>
        <end position="233"/>
    </location>
</feature>
<evidence type="ECO:0000313" key="9">
    <source>
        <dbReference type="Proteomes" id="UP000650467"/>
    </source>
</evidence>
<dbReference type="Gene3D" id="1.10.940.10">
    <property type="entry name" value="NusB-like"/>
    <property type="match status" value="1"/>
</dbReference>
<dbReference type="AlphaFoldDB" id="A0A835W9C2"/>
<dbReference type="InterPro" id="IPR035926">
    <property type="entry name" value="NusB-like_sf"/>
</dbReference>
<dbReference type="InterPro" id="IPR006027">
    <property type="entry name" value="NusB_RsmB_TIM44"/>
</dbReference>
<dbReference type="GO" id="GO:0003723">
    <property type="term" value="F:RNA binding"/>
    <property type="evidence" value="ECO:0007669"/>
    <property type="project" value="UniProtKB-UniRule"/>
</dbReference>
<feature type="binding site" evidence="5">
    <location>
        <position position="523"/>
    </location>
    <ligand>
        <name>S-adenosyl-L-methionine</name>
        <dbReference type="ChEBI" id="CHEBI:59789"/>
    </ligand>
</feature>
<feature type="region of interest" description="Disordered" evidence="6">
    <location>
        <begin position="1"/>
        <end position="180"/>
    </location>
</feature>
<dbReference type="InterPro" id="IPR054728">
    <property type="entry name" value="RsmB-like_ferredoxin"/>
</dbReference>
<evidence type="ECO:0000256" key="5">
    <source>
        <dbReference type="PROSITE-ProRule" id="PRU01023"/>
    </source>
</evidence>
<evidence type="ECO:0000259" key="7">
    <source>
        <dbReference type="PROSITE" id="PS51686"/>
    </source>
</evidence>
<dbReference type="Pfam" id="PF01029">
    <property type="entry name" value="NusB"/>
    <property type="match status" value="1"/>
</dbReference>
<dbReference type="InterPro" id="IPR049560">
    <property type="entry name" value="MeTrfase_RsmB-F_NOP2_cat"/>
</dbReference>
<comment type="caution">
    <text evidence="8">The sequence shown here is derived from an EMBL/GenBank/DDBJ whole genome shotgun (WGS) entry which is preliminary data.</text>
</comment>
<dbReference type="OrthoDB" id="427002at2759"/>
<accession>A0A835W9C2</accession>
<dbReference type="PRINTS" id="PR02008">
    <property type="entry name" value="RCMTFAMILY"/>
</dbReference>
<dbReference type="InterPro" id="IPR001678">
    <property type="entry name" value="MeTrfase_RsmB-F_NOP2_dom"/>
</dbReference>
<feature type="binding site" evidence="5">
    <location>
        <begin position="499"/>
        <end position="505"/>
    </location>
    <ligand>
        <name>S-adenosyl-L-methionine</name>
        <dbReference type="ChEBI" id="CHEBI:59789"/>
    </ligand>
</feature>
<dbReference type="GO" id="GO:0006355">
    <property type="term" value="P:regulation of DNA-templated transcription"/>
    <property type="evidence" value="ECO:0007669"/>
    <property type="project" value="InterPro"/>
</dbReference>
<evidence type="ECO:0000256" key="1">
    <source>
        <dbReference type="ARBA" id="ARBA00022603"/>
    </source>
</evidence>
<evidence type="ECO:0000256" key="2">
    <source>
        <dbReference type="ARBA" id="ARBA00022679"/>
    </source>
</evidence>
<dbReference type="PANTHER" id="PTHR22807">
    <property type="entry name" value="NOP2 YEAST -RELATED NOL1/NOP2/FMU SUN DOMAIN-CONTAINING"/>
    <property type="match status" value="1"/>
</dbReference>
<name>A0A835W9C2_CHLIN</name>
<feature type="region of interest" description="Disordered" evidence="6">
    <location>
        <begin position="343"/>
        <end position="364"/>
    </location>
</feature>
<protein>
    <recommendedName>
        <fullName evidence="7">SAM-dependent MTase RsmB/NOP-type domain-containing protein</fullName>
    </recommendedName>
</protein>
<keyword evidence="2 5" id="KW-0808">Transferase</keyword>
<reference evidence="8" key="1">
    <citation type="journal article" date="2020" name="bioRxiv">
        <title>Comparative genomics of Chlamydomonas.</title>
        <authorList>
            <person name="Craig R.J."/>
            <person name="Hasan A.R."/>
            <person name="Ness R.W."/>
            <person name="Keightley P.D."/>
        </authorList>
    </citation>
    <scope>NUCLEOTIDE SEQUENCE</scope>
    <source>
        <strain evidence="8">SAG 7.73</strain>
    </source>
</reference>
<dbReference type="GO" id="GO:0008173">
    <property type="term" value="F:RNA methyltransferase activity"/>
    <property type="evidence" value="ECO:0007669"/>
    <property type="project" value="InterPro"/>
</dbReference>
<evidence type="ECO:0000313" key="8">
    <source>
        <dbReference type="EMBL" id="KAG2442874.1"/>
    </source>
</evidence>
<keyword evidence="3 5" id="KW-0949">S-adenosyl-L-methionine</keyword>
<dbReference type="InterPro" id="IPR023267">
    <property type="entry name" value="RCMT"/>
</dbReference>
<feature type="binding site" evidence="5">
    <location>
        <position position="551"/>
    </location>
    <ligand>
        <name>S-adenosyl-L-methionine</name>
        <dbReference type="ChEBI" id="CHEBI:59789"/>
    </ligand>
</feature>
<sequence>MPPATKQVMAPRQASGRRDADDGRRYSDRGRDDFQGRNEYRSRDDGGRNEYRGRDDFQGRNEYRSRDEGRRDDRDRDDGGRRDDRDRDDGGRNEYRSREDGGRDEYRGRDDRGGDRRRFGGGRGGRGGRFGRGGRGGRDGGDRRRSFGGGERRERDDRERGGDDRPRFRQQPEEEGEYIDPRILKSPRYLALKQLMRIEEGGAYSGLVNGSPAEFGPPQRRRGPRGATRLDEEDDELEAAVAVRADDEGKPLDPRDQRLIKELVSGCTRLQRRLDYVVSRLSNQTPADFQAGVRLVLRLGVFELMERQLPPHALNEHVQLAKALVRPGVGSFVNGVLRSAGRHMDAGTLPTPENEPSTTADAKGGGALAKQVLRRLAIQHSHPTWMAARWVARFGEEAAAELMSRNNTPPVYTVRVNTLHRGDGGCDPATVLEQLTEAGVTAVASPYLPAEFIRVERGLQRLLADGFVRRGQLHVQDESAGLVVALLDPQPGERLLDCCAAPGGKTLFAAARMRGNGSITALDVSAARLRALRRAADAAGVGSMVTVQAADLREWSRQQLDREAWVAEFAGGEPQDAAWSRAGPKGQPQEGGPEALRLYDKLLLDAPCTGTGVLSKRADLRWRRTPEQLEELVELQDELLDAAAPLVRVGGILVYSTCSMEAEEDEERVRAFLARHPEYVLEHAASVRQGAAAETDGGRKARRGGGSEPGVPAEVVSEEGFVATLPHVHGTDGAFAARMRRVK</sequence>